<evidence type="ECO:0000313" key="12">
    <source>
        <dbReference type="Proteomes" id="UP000008743"/>
    </source>
</evidence>
<dbReference type="InterPro" id="IPR027409">
    <property type="entry name" value="GroEL-like_apical_dom_sf"/>
</dbReference>
<dbReference type="EMBL" id="KE346365">
    <property type="protein sequence ID" value="KJE93740.1"/>
    <property type="molecule type" value="Genomic_DNA"/>
</dbReference>
<dbReference type="Gene3D" id="1.10.560.10">
    <property type="entry name" value="GroEL-like equatorial domain"/>
    <property type="match status" value="2"/>
</dbReference>
<evidence type="ECO:0000256" key="9">
    <source>
        <dbReference type="RuleBase" id="RU004191"/>
    </source>
</evidence>
<reference evidence="12" key="1">
    <citation type="submission" date="2011-02" db="EMBL/GenBank/DDBJ databases">
        <title>The Genome Sequence of Capsaspora owczarzaki ATCC 30864.</title>
        <authorList>
            <person name="Russ C."/>
            <person name="Cuomo C."/>
            <person name="Burger G."/>
            <person name="Gray M.W."/>
            <person name="Holland P.W.H."/>
            <person name="King N."/>
            <person name="Lang F.B.F."/>
            <person name="Roger A.J."/>
            <person name="Ruiz-Trillo I."/>
            <person name="Young S.K."/>
            <person name="Zeng Q."/>
            <person name="Gargeya S."/>
            <person name="Alvarado L."/>
            <person name="Berlin A."/>
            <person name="Chapman S.B."/>
            <person name="Chen Z."/>
            <person name="Freedman E."/>
            <person name="Gellesch M."/>
            <person name="Goldberg J."/>
            <person name="Griggs A."/>
            <person name="Gujja S."/>
            <person name="Heilman E."/>
            <person name="Heiman D."/>
            <person name="Howarth C."/>
            <person name="Mehta T."/>
            <person name="Neiman D."/>
            <person name="Pearson M."/>
            <person name="Roberts A."/>
            <person name="Saif S."/>
            <person name="Shea T."/>
            <person name="Shenoy N."/>
            <person name="Sisk P."/>
            <person name="Stolte C."/>
            <person name="Sykes S."/>
            <person name="White J."/>
            <person name="Yandava C."/>
            <person name="Haas B."/>
            <person name="Nusbaum C."/>
            <person name="Birren B."/>
        </authorList>
    </citation>
    <scope>NUCLEOTIDE SEQUENCE</scope>
    <source>
        <strain evidence="12">ATCC 30864</strain>
    </source>
</reference>
<name>A0A0D2WQ72_CAPO3</name>
<evidence type="ECO:0000313" key="11">
    <source>
        <dbReference type="EMBL" id="KJE93740.1"/>
    </source>
</evidence>
<dbReference type="PROSITE" id="PS00750">
    <property type="entry name" value="TCP1_1"/>
    <property type="match status" value="1"/>
</dbReference>
<keyword evidence="5 8" id="KW-0547">Nucleotide-binding</keyword>
<dbReference type="Gene3D" id="3.50.7.10">
    <property type="entry name" value="GroEL"/>
    <property type="match status" value="1"/>
</dbReference>
<dbReference type="InterPro" id="IPR012719">
    <property type="entry name" value="Chap_CCT_gamma"/>
</dbReference>
<dbReference type="NCBIfam" id="TIGR02344">
    <property type="entry name" value="chap_CCT_gamma"/>
    <property type="match status" value="1"/>
</dbReference>
<dbReference type="SUPFAM" id="SSF52029">
    <property type="entry name" value="GroEL apical domain-like"/>
    <property type="match status" value="1"/>
</dbReference>
<evidence type="ECO:0000256" key="4">
    <source>
        <dbReference type="ARBA" id="ARBA00022490"/>
    </source>
</evidence>
<organism evidence="11 12">
    <name type="scientific">Capsaspora owczarzaki (strain ATCC 30864)</name>
    <dbReference type="NCBI Taxonomy" id="595528"/>
    <lineage>
        <taxon>Eukaryota</taxon>
        <taxon>Filasterea</taxon>
        <taxon>Capsaspora</taxon>
    </lineage>
</organism>
<dbReference type="SUPFAM" id="SSF48592">
    <property type="entry name" value="GroEL equatorial domain-like"/>
    <property type="match status" value="1"/>
</dbReference>
<feature type="region of interest" description="Disordered" evidence="10">
    <location>
        <begin position="598"/>
        <end position="621"/>
    </location>
</feature>
<dbReference type="SUPFAM" id="SSF54849">
    <property type="entry name" value="GroEL-intermediate domain like"/>
    <property type="match status" value="1"/>
</dbReference>
<evidence type="ECO:0000256" key="3">
    <source>
        <dbReference type="ARBA" id="ARBA00017187"/>
    </source>
</evidence>
<evidence type="ECO:0000256" key="10">
    <source>
        <dbReference type="SAM" id="MobiDB-lite"/>
    </source>
</evidence>
<dbReference type="InterPro" id="IPR002194">
    <property type="entry name" value="Chaperonin_TCP-1_CS"/>
</dbReference>
<dbReference type="STRING" id="595528.A0A0D2WQ72"/>
<evidence type="ECO:0000256" key="7">
    <source>
        <dbReference type="ARBA" id="ARBA00023186"/>
    </source>
</evidence>
<dbReference type="NCBIfam" id="NF041082">
    <property type="entry name" value="thermosome_alpha"/>
    <property type="match status" value="1"/>
</dbReference>
<dbReference type="InterPro" id="IPR053374">
    <property type="entry name" value="TCP-1_chaperonin"/>
</dbReference>
<dbReference type="eggNOG" id="KOG0364">
    <property type="taxonomic scope" value="Eukaryota"/>
</dbReference>
<dbReference type="NCBIfam" id="NF041083">
    <property type="entry name" value="thermosome_beta"/>
    <property type="match status" value="1"/>
</dbReference>
<dbReference type="Proteomes" id="UP000008743">
    <property type="component" value="Unassembled WGS sequence"/>
</dbReference>
<dbReference type="PROSITE" id="PS00751">
    <property type="entry name" value="TCP1_2"/>
    <property type="match status" value="1"/>
</dbReference>
<evidence type="ECO:0000256" key="2">
    <source>
        <dbReference type="ARBA" id="ARBA00008020"/>
    </source>
</evidence>
<keyword evidence="7 8" id="KW-0143">Chaperone</keyword>
<dbReference type="PROSITE" id="PS00995">
    <property type="entry name" value="TCP1_3"/>
    <property type="match status" value="1"/>
</dbReference>
<sequence>MSSRGLRHESWNKPDFSLLERIFRLGSTQPRRISCLCFLLVRLNMLLHSRFRLEWMRSVKKVQSFYFVFVEMNQPILVLNTNVQRESGRKVQEQNIAAAKAVADVIRTCLGPRAMLKMLLDPMGGIVMTNDGNAILREIDVSHPAAKSLIEISRTQDEEVGDGTTSVIILAGELLNVALPFLERKTHPQVLINAYTTALDDMLKYIEKTVAVTIDVNNDEDMLKIIRSSLGTKFMKRWSDLACKMALDVVRTVSINERGKTEIDLKRYAKVEKIPGGEIEESCVLQGVMFEKDVTHPKMRRRIENPRIVLLDCPLEYRKGESQTNIEISKEEDFAKILKLEEEQVEKMCMDIIALKPDLVITEKGVSDLAQHYFVKNNITALRRLRKSDNNRVARACGATIVSRTDELRESDVGTGCGLFEIKKIGDEYFTFITECKSPKACTILLRGASKDVLSEVERNLQDAMNVARNVAIDARLVPGGGATEMALSAFLNENSKSIEGVKQWPYRAVAQALEIIPSTLIQNCGGNAIRVLTALRAKHAVAGNSNFGIDGDLGVVAEMSQLGVWDAYSVKIQTLKSAIETAVLLLRIDDIVSGLKKEGDEAGNPGAQAADENAMEMSAE</sequence>
<evidence type="ECO:0000256" key="5">
    <source>
        <dbReference type="ARBA" id="ARBA00022741"/>
    </source>
</evidence>
<dbReference type="GO" id="GO:0005832">
    <property type="term" value="C:chaperonin-containing T-complex"/>
    <property type="evidence" value="ECO:0007669"/>
    <property type="project" value="UniProtKB-ARBA"/>
</dbReference>
<dbReference type="GO" id="GO:0051082">
    <property type="term" value="F:unfolded protein binding"/>
    <property type="evidence" value="ECO:0007669"/>
    <property type="project" value="InterPro"/>
</dbReference>
<evidence type="ECO:0000256" key="6">
    <source>
        <dbReference type="ARBA" id="ARBA00022840"/>
    </source>
</evidence>
<proteinExistence type="inferred from homology"/>
<dbReference type="InterPro" id="IPR027410">
    <property type="entry name" value="TCP-1-like_intermed_sf"/>
</dbReference>
<dbReference type="InParanoid" id="A0A0D2WQ72"/>
<dbReference type="Pfam" id="PF00118">
    <property type="entry name" value="Cpn60_TCP1"/>
    <property type="match status" value="1"/>
</dbReference>
<dbReference type="AlphaFoldDB" id="A0A0D2WQ72"/>
<protein>
    <recommendedName>
        <fullName evidence="3 9">T-complex protein 1 subunit gamma</fullName>
    </recommendedName>
</protein>
<dbReference type="OrthoDB" id="275057at2759"/>
<dbReference type="FunFam" id="3.50.7.10:FF:000005">
    <property type="entry name" value="T-complex protein 1 subunit gamma"/>
    <property type="match status" value="1"/>
</dbReference>
<dbReference type="InterPro" id="IPR017998">
    <property type="entry name" value="Chaperone_TCP-1"/>
</dbReference>
<comment type="similarity">
    <text evidence="2 8">Belongs to the TCP-1 chaperonin family.</text>
</comment>
<dbReference type="PRINTS" id="PR00304">
    <property type="entry name" value="TCOMPLEXTCP1"/>
</dbReference>
<dbReference type="PANTHER" id="PTHR11353">
    <property type="entry name" value="CHAPERONIN"/>
    <property type="match status" value="1"/>
</dbReference>
<gene>
    <name evidence="11" type="ORF">CAOG_004490</name>
</gene>
<keyword evidence="4" id="KW-0963">Cytoplasm</keyword>
<dbReference type="GO" id="GO:0005524">
    <property type="term" value="F:ATP binding"/>
    <property type="evidence" value="ECO:0007669"/>
    <property type="project" value="UniProtKB-KW"/>
</dbReference>
<dbReference type="InterPro" id="IPR002423">
    <property type="entry name" value="Cpn60/GroEL/TCP-1"/>
</dbReference>
<keyword evidence="6 8" id="KW-0067">ATP-binding</keyword>
<evidence type="ECO:0000256" key="8">
    <source>
        <dbReference type="RuleBase" id="RU004187"/>
    </source>
</evidence>
<dbReference type="InterPro" id="IPR027413">
    <property type="entry name" value="GROEL-like_equatorial_sf"/>
</dbReference>
<dbReference type="InterPro" id="IPR054827">
    <property type="entry name" value="thermosome_alpha"/>
</dbReference>
<keyword evidence="12" id="KW-1185">Reference proteome</keyword>
<accession>A0A0D2WQ72</accession>
<dbReference type="FunFam" id="1.10.560.10:FF:000085">
    <property type="entry name" value="T-complex protein 1 subunit gamma"/>
    <property type="match status" value="1"/>
</dbReference>
<dbReference type="CDD" id="cd03337">
    <property type="entry name" value="TCP1_gamma"/>
    <property type="match status" value="1"/>
</dbReference>
<dbReference type="GO" id="GO:0140662">
    <property type="term" value="F:ATP-dependent protein folding chaperone"/>
    <property type="evidence" value="ECO:0007669"/>
    <property type="project" value="InterPro"/>
</dbReference>
<dbReference type="Gene3D" id="3.30.260.10">
    <property type="entry name" value="TCP-1-like chaperonin intermediate domain"/>
    <property type="match status" value="1"/>
</dbReference>
<comment type="subcellular location">
    <subcellularLocation>
        <location evidence="1">Cytoplasm</location>
    </subcellularLocation>
</comment>
<dbReference type="FunCoup" id="A0A0D2WQ72">
    <property type="interactions" value="631"/>
</dbReference>
<dbReference type="PhylomeDB" id="A0A0D2WQ72"/>
<dbReference type="GO" id="GO:0016887">
    <property type="term" value="F:ATP hydrolysis activity"/>
    <property type="evidence" value="ECO:0007669"/>
    <property type="project" value="InterPro"/>
</dbReference>
<evidence type="ECO:0000256" key="1">
    <source>
        <dbReference type="ARBA" id="ARBA00004496"/>
    </source>
</evidence>